<dbReference type="PATRIC" id="fig|1195236.3.peg.477"/>
<organism evidence="1 2">
    <name type="scientific">Ruminiclostridium cellobioparum subsp. termitidis CT1112</name>
    <dbReference type="NCBI Taxonomy" id="1195236"/>
    <lineage>
        <taxon>Bacteria</taxon>
        <taxon>Bacillati</taxon>
        <taxon>Bacillota</taxon>
        <taxon>Clostridia</taxon>
        <taxon>Eubacteriales</taxon>
        <taxon>Oscillospiraceae</taxon>
        <taxon>Ruminiclostridium</taxon>
    </lineage>
</organism>
<dbReference type="Proteomes" id="UP000014155">
    <property type="component" value="Unassembled WGS sequence"/>
</dbReference>
<evidence type="ECO:0000313" key="1">
    <source>
        <dbReference type="EMBL" id="EMS73757.1"/>
    </source>
</evidence>
<dbReference type="eggNOG" id="COG1011">
    <property type="taxonomic scope" value="Bacteria"/>
</dbReference>
<protein>
    <submittedName>
        <fullName evidence="1">Uncharacterized protein</fullName>
    </submittedName>
</protein>
<evidence type="ECO:0000313" key="2">
    <source>
        <dbReference type="Proteomes" id="UP000014155"/>
    </source>
</evidence>
<dbReference type="RefSeq" id="WP_004623548.1">
    <property type="nucleotide sequence ID" value="NZ_AORV01000015.1"/>
</dbReference>
<reference evidence="1 2" key="1">
    <citation type="journal article" date="2013" name="Genome Announc.">
        <title>Draft Genome Sequence of the Cellulolytic, Mesophilic, Anaerobic Bacterium Clostridium termitidis Strain CT1112 (DSM 5398).</title>
        <authorList>
            <person name="Lal S."/>
            <person name="Ramachandran U."/>
            <person name="Zhang X."/>
            <person name="Munir R."/>
            <person name="Sparling R."/>
            <person name="Levin D.B."/>
        </authorList>
    </citation>
    <scope>NUCLEOTIDE SEQUENCE [LARGE SCALE GENOMIC DNA]</scope>
    <source>
        <strain evidence="1 2">CT1112</strain>
    </source>
</reference>
<proteinExistence type="predicted"/>
<comment type="caution">
    <text evidence="1">The sequence shown here is derived from an EMBL/GenBank/DDBJ whole genome shotgun (WGS) entry which is preliminary data.</text>
</comment>
<dbReference type="STRING" id="1195236.CTER_0177"/>
<sequence length="90" mass="10742">MSKNIRALLFDSGRVLNRSAAGNWFIAPKFFDYVDPQIFYSIPKAKRDLAFKKAKEYINSKELIKTEEEEFAHFQQYYKIFFDSFYSGLY</sequence>
<keyword evidence="2" id="KW-1185">Reference proteome</keyword>
<name>S0FPE5_RUMCE</name>
<dbReference type="EMBL" id="AORV01000015">
    <property type="protein sequence ID" value="EMS73757.1"/>
    <property type="molecule type" value="Genomic_DNA"/>
</dbReference>
<dbReference type="AlphaFoldDB" id="S0FPE5"/>
<accession>S0FPE5</accession>
<gene>
    <name evidence="1" type="ORF">CTER_0177</name>
</gene>